<gene>
    <name evidence="2" type="ORF">GGE31_003973</name>
    <name evidence="1" type="ORF">GGE33_004288</name>
    <name evidence="3" type="ORF">GGE35_003915</name>
</gene>
<dbReference type="EMBL" id="JACIGY010000006">
    <property type="protein sequence ID" value="MBB4413445.1"/>
    <property type="molecule type" value="Genomic_DNA"/>
</dbReference>
<name>A0A7W6THB0_9HYPH</name>
<comment type="caution">
    <text evidence="2">The sequence shown here is derived from an EMBL/GenBank/DDBJ whole genome shotgun (WGS) entry which is preliminary data.</text>
</comment>
<organism evidence="2 5">
    <name type="scientific">Aliirhizobium cellulosilyticum</name>
    <dbReference type="NCBI Taxonomy" id="393664"/>
    <lineage>
        <taxon>Bacteria</taxon>
        <taxon>Pseudomonadati</taxon>
        <taxon>Pseudomonadota</taxon>
        <taxon>Alphaproteobacteria</taxon>
        <taxon>Hyphomicrobiales</taxon>
        <taxon>Rhizobiaceae</taxon>
        <taxon>Aliirhizobium</taxon>
    </lineage>
</organism>
<dbReference type="AlphaFoldDB" id="A0A7W6THB0"/>
<protein>
    <submittedName>
        <fullName evidence="2">Uncharacterized protein</fullName>
    </submittedName>
</protein>
<dbReference type="RefSeq" id="WP_183827414.1">
    <property type="nucleotide sequence ID" value="NZ_JACIGW010000005.1"/>
</dbReference>
<evidence type="ECO:0000313" key="1">
    <source>
        <dbReference type="EMBL" id="MBB4350523.1"/>
    </source>
</evidence>
<reference evidence="4 5" key="1">
    <citation type="submission" date="2020-08" db="EMBL/GenBank/DDBJ databases">
        <title>Genomic Encyclopedia of Type Strains, Phase IV (KMG-V): Genome sequencing to study the core and pangenomes of soil and plant-associated prokaryotes.</title>
        <authorList>
            <person name="Whitman W."/>
        </authorList>
    </citation>
    <scope>NUCLEOTIDE SEQUENCE [LARGE SCALE GENOMIC DNA]</scope>
    <source>
        <strain evidence="2 5">SEMIA 444</strain>
        <strain evidence="1 4">SEMIA 448</strain>
        <strain evidence="3 6">SEMIA 452</strain>
    </source>
</reference>
<sequence>MISSISSSRIWPQQVVFKAFNDTSGNPDNPTPGSSAASLSRLFYSEAADEDEDYGYENELSSQFGSIQRTATENSADRYTDGAIDDISSNAFMKALQQKLDLLKANEDTSAMAETMQAALGDGRLTVTDVVTGEQVIARDVAGGDTTSGEIIQVATSEWSSFLRDTLLRDSYGRFVRNQDSSHIDKASGASSYFGMIGETHYYLTWMATSNS</sequence>
<dbReference type="EMBL" id="JACIHM010000006">
    <property type="protein sequence ID" value="MBB4448078.1"/>
    <property type="molecule type" value="Genomic_DNA"/>
</dbReference>
<accession>A0A7W6THB0</accession>
<dbReference type="EMBL" id="JACIGW010000005">
    <property type="protein sequence ID" value="MBB4350523.1"/>
    <property type="molecule type" value="Genomic_DNA"/>
</dbReference>
<evidence type="ECO:0000313" key="4">
    <source>
        <dbReference type="Proteomes" id="UP000520770"/>
    </source>
</evidence>
<evidence type="ECO:0000313" key="2">
    <source>
        <dbReference type="EMBL" id="MBB4413445.1"/>
    </source>
</evidence>
<evidence type="ECO:0000313" key="3">
    <source>
        <dbReference type="EMBL" id="MBB4448078.1"/>
    </source>
</evidence>
<evidence type="ECO:0000313" key="5">
    <source>
        <dbReference type="Proteomes" id="UP000524535"/>
    </source>
</evidence>
<proteinExistence type="predicted"/>
<keyword evidence="5" id="KW-1185">Reference proteome</keyword>
<dbReference type="Proteomes" id="UP000520770">
    <property type="component" value="Unassembled WGS sequence"/>
</dbReference>
<dbReference type="Proteomes" id="UP000524535">
    <property type="component" value="Unassembled WGS sequence"/>
</dbReference>
<evidence type="ECO:0000313" key="6">
    <source>
        <dbReference type="Proteomes" id="UP000576087"/>
    </source>
</evidence>
<dbReference type="Proteomes" id="UP000576087">
    <property type="component" value="Unassembled WGS sequence"/>
</dbReference>